<feature type="transmembrane region" description="Helical" evidence="6">
    <location>
        <begin position="343"/>
        <end position="366"/>
    </location>
</feature>
<feature type="domain" description="ABC3 transporter permease C-terminal" evidence="7">
    <location>
        <begin position="302"/>
        <end position="416"/>
    </location>
</feature>
<dbReference type="PANTHER" id="PTHR30572">
    <property type="entry name" value="MEMBRANE COMPONENT OF TRANSPORTER-RELATED"/>
    <property type="match status" value="1"/>
</dbReference>
<evidence type="ECO:0000256" key="2">
    <source>
        <dbReference type="ARBA" id="ARBA00022475"/>
    </source>
</evidence>
<feature type="transmembrane region" description="Helical" evidence="6">
    <location>
        <begin position="745"/>
        <end position="765"/>
    </location>
</feature>
<organism evidence="9 10">
    <name type="scientific">Chitinophaga ginsengisegetis</name>
    <dbReference type="NCBI Taxonomy" id="393003"/>
    <lineage>
        <taxon>Bacteria</taxon>
        <taxon>Pseudomonadati</taxon>
        <taxon>Bacteroidota</taxon>
        <taxon>Chitinophagia</taxon>
        <taxon>Chitinophagales</taxon>
        <taxon>Chitinophagaceae</taxon>
        <taxon>Chitinophaga</taxon>
    </lineage>
</organism>
<dbReference type="EMBL" id="FUZZ01000004">
    <property type="protein sequence ID" value="SKD09237.1"/>
    <property type="molecule type" value="Genomic_DNA"/>
</dbReference>
<evidence type="ECO:0000313" key="9">
    <source>
        <dbReference type="EMBL" id="SKD09237.1"/>
    </source>
</evidence>
<dbReference type="AlphaFoldDB" id="A0A1T5P9D9"/>
<dbReference type="PROSITE" id="PS51257">
    <property type="entry name" value="PROKAR_LIPOPROTEIN"/>
    <property type="match status" value="1"/>
</dbReference>
<gene>
    <name evidence="9" type="ORF">SAMN05660461_5120</name>
</gene>
<name>A0A1T5P9D9_9BACT</name>
<feature type="transmembrane region" description="Helical" evidence="6">
    <location>
        <begin position="297"/>
        <end position="318"/>
    </location>
</feature>
<accession>A0A1T5P9D9</accession>
<dbReference type="InterPro" id="IPR050250">
    <property type="entry name" value="Macrolide_Exporter_MacB"/>
</dbReference>
<keyword evidence="10" id="KW-1185">Reference proteome</keyword>
<dbReference type="GO" id="GO:0022857">
    <property type="term" value="F:transmembrane transporter activity"/>
    <property type="evidence" value="ECO:0007669"/>
    <property type="project" value="TreeGrafter"/>
</dbReference>
<feature type="domain" description="ABC3 transporter permease C-terminal" evidence="7">
    <location>
        <begin position="698"/>
        <end position="805"/>
    </location>
</feature>
<dbReference type="Proteomes" id="UP000190166">
    <property type="component" value="Unassembled WGS sequence"/>
</dbReference>
<dbReference type="STRING" id="393003.SAMN05660461_5120"/>
<dbReference type="RefSeq" id="WP_079472379.1">
    <property type="nucleotide sequence ID" value="NZ_FUZZ01000004.1"/>
</dbReference>
<feature type="transmembrane region" description="Helical" evidence="6">
    <location>
        <begin position="698"/>
        <end position="717"/>
    </location>
</feature>
<feature type="domain" description="MacB-like periplasmic core" evidence="8">
    <location>
        <begin position="21"/>
        <end position="253"/>
    </location>
</feature>
<feature type="transmembrane region" description="Helical" evidence="6">
    <location>
        <begin position="434"/>
        <end position="458"/>
    </location>
</feature>
<dbReference type="GO" id="GO:0005886">
    <property type="term" value="C:plasma membrane"/>
    <property type="evidence" value="ECO:0007669"/>
    <property type="project" value="UniProtKB-SubCell"/>
</dbReference>
<evidence type="ECO:0000313" key="10">
    <source>
        <dbReference type="Proteomes" id="UP000190166"/>
    </source>
</evidence>
<feature type="transmembrane region" description="Helical" evidence="6">
    <location>
        <begin position="386"/>
        <end position="413"/>
    </location>
</feature>
<keyword evidence="2" id="KW-1003">Cell membrane</keyword>
<keyword evidence="3 6" id="KW-0812">Transmembrane</keyword>
<sequence>MLKSYIKIAWRNLLRNKVYAAINVIGLALGISACLVIFLSVHFELSYDNFHPGRENIYRIVSQLNSPDRGISKMSRVPDSAPEALSNKFAGVQTLAAIHPIRPKVAVSGSNGVVKKFESGSKPNVVIASPEYFSIFQYTWLAGKPGTALQEPFKVVLTASKAVKYFGDLPAEKYLGKIVYYNDSIPLTVAGIVKDLPQNSDFLFNDFISFASVKNSPFENEFGFGQWGMFGGTQAYVKLNPGADTVLLNRQLAAFANERVLGQDGVSKAFRLQPLADIHFNGDYTDEFGHKAHLPTMYGLMAIALFILIIAAINFINLSTAQSVERSKEIGIRKVLGSNKRSLVVYFLTETFLLTTSAVLLSLLAVKPLLELFSSFMPDGVSLHLFSWPTLLFLLLLTLFTTLLSGLYPAKILSSFKPVQSLKGSTGVKGNQRGYLRIGLVVFQFTISLVFIIGSLVINNQIRYMLNKDLGFTKDAIITFDTNRAYAKTLPGVLAEKIRLLPQVEMVSLSQGPPSDNGHWGTDLKYTDKTELRANCHLEFGDENYLPLYQLKLVAGRNLRTSDTISEVLINETCAKALGFKNPADAVGKFVESGMSDRPSRKIIPVVGVLADFHTVALRDQIKPVFIASSQDICRFVNVKLSLAGFTGEQLQRTIAGIGKAYASVYPGEKFDYHFYDDTIRKFYERERQMEQLMNTGMTIAIVISCLGLFGLAAFTARQRTKEIGIRKVLGASVSNIAALLSKDFLRYVFIAAVLASPIAWYAMHKWLQGFAYSAPISWWMFVLAGIIAMFIALVTVSFQSVKAALANPVKSLKAE</sequence>
<comment type="subcellular location">
    <subcellularLocation>
        <location evidence="1">Cell membrane</location>
        <topology evidence="1">Multi-pass membrane protein</topology>
    </subcellularLocation>
</comment>
<proteinExistence type="predicted"/>
<dbReference type="InterPro" id="IPR025857">
    <property type="entry name" value="MacB_PCD"/>
</dbReference>
<evidence type="ECO:0000256" key="5">
    <source>
        <dbReference type="ARBA" id="ARBA00023136"/>
    </source>
</evidence>
<feature type="transmembrane region" description="Helical" evidence="6">
    <location>
        <begin position="20"/>
        <end position="43"/>
    </location>
</feature>
<dbReference type="Pfam" id="PF12704">
    <property type="entry name" value="MacB_PCD"/>
    <property type="match status" value="1"/>
</dbReference>
<evidence type="ECO:0000259" key="8">
    <source>
        <dbReference type="Pfam" id="PF12704"/>
    </source>
</evidence>
<dbReference type="PANTHER" id="PTHR30572:SF18">
    <property type="entry name" value="ABC-TYPE MACROLIDE FAMILY EXPORT SYSTEM PERMEASE COMPONENT 2"/>
    <property type="match status" value="1"/>
</dbReference>
<keyword evidence="4 6" id="KW-1133">Transmembrane helix</keyword>
<reference evidence="9 10" key="1">
    <citation type="submission" date="2017-02" db="EMBL/GenBank/DDBJ databases">
        <authorList>
            <person name="Peterson S.W."/>
        </authorList>
    </citation>
    <scope>NUCLEOTIDE SEQUENCE [LARGE SCALE GENOMIC DNA]</scope>
    <source>
        <strain evidence="9 10">DSM 18108</strain>
    </source>
</reference>
<evidence type="ECO:0000256" key="6">
    <source>
        <dbReference type="SAM" id="Phobius"/>
    </source>
</evidence>
<protein>
    <submittedName>
        <fullName evidence="9">ABC-type antimicrobial peptide transport system, permease component</fullName>
    </submittedName>
</protein>
<keyword evidence="5 6" id="KW-0472">Membrane</keyword>
<dbReference type="InterPro" id="IPR003838">
    <property type="entry name" value="ABC3_permease_C"/>
</dbReference>
<dbReference type="Pfam" id="PF02687">
    <property type="entry name" value="FtsX"/>
    <property type="match status" value="2"/>
</dbReference>
<feature type="transmembrane region" description="Helical" evidence="6">
    <location>
        <begin position="777"/>
        <end position="799"/>
    </location>
</feature>
<evidence type="ECO:0000256" key="1">
    <source>
        <dbReference type="ARBA" id="ARBA00004651"/>
    </source>
</evidence>
<evidence type="ECO:0000256" key="4">
    <source>
        <dbReference type="ARBA" id="ARBA00022989"/>
    </source>
</evidence>
<evidence type="ECO:0000256" key="3">
    <source>
        <dbReference type="ARBA" id="ARBA00022692"/>
    </source>
</evidence>
<evidence type="ECO:0000259" key="7">
    <source>
        <dbReference type="Pfam" id="PF02687"/>
    </source>
</evidence>